<dbReference type="RefSeq" id="WP_208494692.1">
    <property type="nucleotide sequence ID" value="NZ_JAGFNP010000002.1"/>
</dbReference>
<comment type="caution">
    <text evidence="2">The sequence shown here is derived from an EMBL/GenBank/DDBJ whole genome shotgun (WGS) entry which is preliminary data.</text>
</comment>
<name>A0ABS3U2P1_9ACTN</name>
<dbReference type="PANTHER" id="PTHR46517">
    <property type="entry name" value="FRUCTOSE-2,6-BISPHOSPHATASE TIGAR"/>
    <property type="match status" value="1"/>
</dbReference>
<dbReference type="CDD" id="cd07067">
    <property type="entry name" value="HP_PGM_like"/>
    <property type="match status" value="1"/>
</dbReference>
<dbReference type="InterPro" id="IPR051695">
    <property type="entry name" value="Phosphoglycerate_Mutase"/>
</dbReference>
<dbReference type="InterPro" id="IPR013078">
    <property type="entry name" value="His_Pase_superF_clade-1"/>
</dbReference>
<gene>
    <name evidence="2" type="ORF">J5V16_03850</name>
</gene>
<sequence length="183" mass="20261">MTVEIVYETHAITEDNENGIATGWLPGRLSARGRVVAAELGNRRRDDGLSAVFTSDLERAVETARIAFAGVGIPTFQDRRLRECDYGNLNGTALDEFPMPRSQFVGLPYPGGQSYGQVFEATREFLSDLGDTWDGKRVLIIGHSAQRYALRALLAGARLEDEIDAPFTWRPGWDFRLPAGTVQ</sequence>
<organism evidence="2 3">
    <name type="scientific">Glycomyces niveus</name>
    <dbReference type="NCBI Taxonomy" id="2820287"/>
    <lineage>
        <taxon>Bacteria</taxon>
        <taxon>Bacillati</taxon>
        <taxon>Actinomycetota</taxon>
        <taxon>Actinomycetes</taxon>
        <taxon>Glycomycetales</taxon>
        <taxon>Glycomycetaceae</taxon>
        <taxon>Glycomyces</taxon>
    </lineage>
</organism>
<keyword evidence="1" id="KW-0378">Hydrolase</keyword>
<protein>
    <submittedName>
        <fullName evidence="2">Histidine phosphatase family protein</fullName>
    </submittedName>
</protein>
<proteinExistence type="predicted"/>
<dbReference type="InterPro" id="IPR029033">
    <property type="entry name" value="His_PPase_superfam"/>
</dbReference>
<dbReference type="EMBL" id="JAGFNP010000002">
    <property type="protein sequence ID" value="MBO3731942.1"/>
    <property type="molecule type" value="Genomic_DNA"/>
</dbReference>
<accession>A0ABS3U2P1</accession>
<reference evidence="2 3" key="1">
    <citation type="submission" date="2021-03" db="EMBL/GenBank/DDBJ databases">
        <title>Glycomyces sp. nov., a novel actinomycete isolated from soil.</title>
        <authorList>
            <person name="Yang X."/>
            <person name="Xu X."/>
        </authorList>
    </citation>
    <scope>NUCLEOTIDE SEQUENCE [LARGE SCALE GENOMIC DNA]</scope>
    <source>
        <strain evidence="2 3">NEAU-S30</strain>
    </source>
</reference>
<dbReference type="Gene3D" id="3.40.50.1240">
    <property type="entry name" value="Phosphoglycerate mutase-like"/>
    <property type="match status" value="1"/>
</dbReference>
<evidence type="ECO:0000313" key="3">
    <source>
        <dbReference type="Proteomes" id="UP000681341"/>
    </source>
</evidence>
<dbReference type="Pfam" id="PF00300">
    <property type="entry name" value="His_Phos_1"/>
    <property type="match status" value="1"/>
</dbReference>
<dbReference type="Proteomes" id="UP000681341">
    <property type="component" value="Unassembled WGS sequence"/>
</dbReference>
<keyword evidence="3" id="KW-1185">Reference proteome</keyword>
<dbReference type="PANTHER" id="PTHR46517:SF1">
    <property type="entry name" value="FRUCTOSE-2,6-BISPHOSPHATASE TIGAR"/>
    <property type="match status" value="1"/>
</dbReference>
<dbReference type="SUPFAM" id="SSF53254">
    <property type="entry name" value="Phosphoglycerate mutase-like"/>
    <property type="match status" value="1"/>
</dbReference>
<evidence type="ECO:0000256" key="1">
    <source>
        <dbReference type="ARBA" id="ARBA00022801"/>
    </source>
</evidence>
<evidence type="ECO:0000313" key="2">
    <source>
        <dbReference type="EMBL" id="MBO3731942.1"/>
    </source>
</evidence>